<evidence type="ECO:0000256" key="7">
    <source>
        <dbReference type="ARBA" id="ARBA00023136"/>
    </source>
</evidence>
<comment type="catalytic activity">
    <reaction evidence="9">
        <text>Typically cleaves a -Gly-|-Phe- bond to release an N-terminal, basic peptide of 5-8 residues from type IV prepilin, and then N-methylates the new N-terminal amino group, the methyl donor being S-adenosyl-L-methionine.</text>
        <dbReference type="EC" id="3.4.23.43"/>
    </reaction>
</comment>
<comment type="function">
    <text evidence="9">Plays an essential role in type IV pili and type II pseudopili formation by proteolytically removing the leader sequence from substrate proteins and subsequently monomethylating the alpha-amino group of the newly exposed N-terminal phenylalanine.</text>
</comment>
<dbReference type="GO" id="GO:0008168">
    <property type="term" value="F:methyltransferase activity"/>
    <property type="evidence" value="ECO:0007669"/>
    <property type="project" value="UniProtKB-KW"/>
</dbReference>
<keyword evidence="9" id="KW-0489">Methyltransferase</keyword>
<gene>
    <name evidence="13" type="ORF">E7681_02825</name>
</gene>
<evidence type="ECO:0000256" key="4">
    <source>
        <dbReference type="ARBA" id="ARBA00022519"/>
    </source>
</evidence>
<name>A0A4S3MDN1_9RHOB</name>
<feature type="transmembrane region" description="Helical" evidence="10">
    <location>
        <begin position="295"/>
        <end position="315"/>
    </location>
</feature>
<evidence type="ECO:0000256" key="6">
    <source>
        <dbReference type="ARBA" id="ARBA00022989"/>
    </source>
</evidence>
<feature type="transmembrane region" description="Helical" evidence="10">
    <location>
        <begin position="211"/>
        <end position="228"/>
    </location>
</feature>
<feature type="domain" description="Prepilin type IV endopeptidase peptidase" evidence="11">
    <location>
        <begin position="165"/>
        <end position="270"/>
    </location>
</feature>
<keyword evidence="4" id="KW-0997">Cell inner membrane</keyword>
<dbReference type="Proteomes" id="UP000306113">
    <property type="component" value="Unassembled WGS sequence"/>
</dbReference>
<evidence type="ECO:0000313" key="13">
    <source>
        <dbReference type="EMBL" id="THD76790.1"/>
    </source>
</evidence>
<keyword evidence="7 10" id="KW-0472">Membrane</keyword>
<dbReference type="EMBL" id="SSMD01000001">
    <property type="protein sequence ID" value="THD76790.1"/>
    <property type="molecule type" value="Genomic_DNA"/>
</dbReference>
<sequence>MLIARHGWLSPLVLRQPRQGISLPKVMSSLAYASAQLHGNGQTRPNRQNYTQSLQSRFHMIVDPFSLLLVLLGPFVGSFLAVLADRLPRGESVVLARSHCRSCHFDLPFRDLIPIWSYVMRRGKCRFCGASIPPWLLYTEIAATGIAILSVLANSDPVLAWLDAVFLWLLLTLAVTDLTRFRLPDLLNGILLAVAMLLSLLPGGIGPEAALIGALIGVGSFWALRFAYHRLRGVEGLGLGDVKLMAGLGAFAGPLDLPLLVLLAALSGLAGGLIFHLTGRARSDAPPLGKRALPFGASLCGAAAVLWFLRVMAWWP</sequence>
<feature type="transmembrane region" description="Helical" evidence="10">
    <location>
        <begin position="248"/>
        <end position="275"/>
    </location>
</feature>
<feature type="transmembrane region" description="Helical" evidence="10">
    <location>
        <begin position="127"/>
        <end position="152"/>
    </location>
</feature>
<dbReference type="GO" id="GO:0005886">
    <property type="term" value="C:plasma membrane"/>
    <property type="evidence" value="ECO:0007669"/>
    <property type="project" value="UniProtKB-SubCell"/>
</dbReference>
<keyword evidence="14" id="KW-1185">Reference proteome</keyword>
<dbReference type="InterPro" id="IPR010627">
    <property type="entry name" value="Prepilin_pept_A24_N"/>
</dbReference>
<keyword evidence="9" id="KW-0378">Hydrolase</keyword>
<evidence type="ECO:0000256" key="10">
    <source>
        <dbReference type="SAM" id="Phobius"/>
    </source>
</evidence>
<evidence type="ECO:0000256" key="2">
    <source>
        <dbReference type="ARBA" id="ARBA00005801"/>
    </source>
</evidence>
<dbReference type="Pfam" id="PF06750">
    <property type="entry name" value="A24_N_bact"/>
    <property type="match status" value="1"/>
</dbReference>
<dbReference type="EC" id="3.4.23.43" evidence="9"/>
<dbReference type="InterPro" id="IPR050882">
    <property type="entry name" value="Prepilin_peptidase/N-MTase"/>
</dbReference>
<keyword evidence="9" id="KW-0808">Transferase</keyword>
<dbReference type="AlphaFoldDB" id="A0A4S3MDN1"/>
<keyword evidence="5 9" id="KW-0812">Transmembrane</keyword>
<dbReference type="InterPro" id="IPR000045">
    <property type="entry name" value="Prepilin_IV_endopep_pep"/>
</dbReference>
<evidence type="ECO:0000259" key="11">
    <source>
        <dbReference type="Pfam" id="PF01478"/>
    </source>
</evidence>
<comment type="similarity">
    <text evidence="2 8">Belongs to the peptidase A24 family.</text>
</comment>
<evidence type="ECO:0000256" key="5">
    <source>
        <dbReference type="ARBA" id="ARBA00022692"/>
    </source>
</evidence>
<feature type="transmembrane region" description="Helical" evidence="10">
    <location>
        <begin position="186"/>
        <end position="205"/>
    </location>
</feature>
<feature type="transmembrane region" description="Helical" evidence="10">
    <location>
        <begin position="158"/>
        <end position="179"/>
    </location>
</feature>
<dbReference type="PANTHER" id="PTHR30487:SF0">
    <property type="entry name" value="PREPILIN LEADER PEPTIDASE_N-METHYLTRANSFERASE-RELATED"/>
    <property type="match status" value="1"/>
</dbReference>
<dbReference type="Pfam" id="PF01478">
    <property type="entry name" value="Peptidase_A24"/>
    <property type="match status" value="1"/>
</dbReference>
<dbReference type="PRINTS" id="PR00864">
    <property type="entry name" value="PREPILNPTASE"/>
</dbReference>
<dbReference type="GO" id="GO:0004190">
    <property type="term" value="F:aspartic-type endopeptidase activity"/>
    <property type="evidence" value="ECO:0007669"/>
    <property type="project" value="UniProtKB-EC"/>
</dbReference>
<dbReference type="PANTHER" id="PTHR30487">
    <property type="entry name" value="TYPE 4 PREPILIN-LIKE PROTEINS LEADER PEPTIDE-PROCESSING ENZYME"/>
    <property type="match status" value="1"/>
</dbReference>
<proteinExistence type="inferred from homology"/>
<dbReference type="EC" id="2.1.1.-" evidence="9"/>
<protein>
    <recommendedName>
        <fullName evidence="9">Prepilin leader peptidase/N-methyltransferase</fullName>
        <ecNumber evidence="9">2.1.1.-</ecNumber>
        <ecNumber evidence="9">3.4.23.43</ecNumber>
    </recommendedName>
</protein>
<evidence type="ECO:0000256" key="9">
    <source>
        <dbReference type="RuleBase" id="RU003794"/>
    </source>
</evidence>
<evidence type="ECO:0000256" key="3">
    <source>
        <dbReference type="ARBA" id="ARBA00022475"/>
    </source>
</evidence>
<evidence type="ECO:0000256" key="8">
    <source>
        <dbReference type="RuleBase" id="RU003793"/>
    </source>
</evidence>
<evidence type="ECO:0000313" key="14">
    <source>
        <dbReference type="Proteomes" id="UP000306113"/>
    </source>
</evidence>
<dbReference type="Gene3D" id="1.20.120.1220">
    <property type="match status" value="1"/>
</dbReference>
<comment type="subcellular location">
    <subcellularLocation>
        <location evidence="1">Cell inner membrane</location>
        <topology evidence="1">Multi-pass membrane protein</topology>
    </subcellularLocation>
    <subcellularLocation>
        <location evidence="9">Cell membrane</location>
        <topology evidence="9">Multi-pass membrane protein</topology>
    </subcellularLocation>
</comment>
<dbReference type="GO" id="GO:0006465">
    <property type="term" value="P:signal peptide processing"/>
    <property type="evidence" value="ECO:0007669"/>
    <property type="project" value="TreeGrafter"/>
</dbReference>
<keyword evidence="3" id="KW-1003">Cell membrane</keyword>
<accession>A0A4S3MDN1</accession>
<dbReference type="GO" id="GO:0032259">
    <property type="term" value="P:methylation"/>
    <property type="evidence" value="ECO:0007669"/>
    <property type="project" value="UniProtKB-KW"/>
</dbReference>
<evidence type="ECO:0000259" key="12">
    <source>
        <dbReference type="Pfam" id="PF06750"/>
    </source>
</evidence>
<organism evidence="13 14">
    <name type="scientific">Thalassobius vesicularis</name>
    <dbReference type="NCBI Taxonomy" id="1294297"/>
    <lineage>
        <taxon>Bacteria</taxon>
        <taxon>Pseudomonadati</taxon>
        <taxon>Pseudomonadota</taxon>
        <taxon>Alphaproteobacteria</taxon>
        <taxon>Rhodobacterales</taxon>
        <taxon>Roseobacteraceae</taxon>
        <taxon>Thalassovita</taxon>
    </lineage>
</organism>
<evidence type="ECO:0000256" key="1">
    <source>
        <dbReference type="ARBA" id="ARBA00004429"/>
    </source>
</evidence>
<feature type="transmembrane region" description="Helical" evidence="10">
    <location>
        <begin position="65"/>
        <end position="84"/>
    </location>
</feature>
<dbReference type="OrthoDB" id="9789291at2"/>
<reference evidence="13 14" key="1">
    <citation type="submission" date="2019-04" db="EMBL/GenBank/DDBJ databases">
        <title>Draft genome sequence of Youngimonas vesicularis.</title>
        <authorList>
            <person name="Hameed A."/>
        </authorList>
    </citation>
    <scope>NUCLEOTIDE SEQUENCE [LARGE SCALE GENOMIC DNA]</scope>
    <source>
        <strain evidence="13 14">CC-AMW-E</strain>
    </source>
</reference>
<keyword evidence="6 10" id="KW-1133">Transmembrane helix</keyword>
<keyword evidence="9" id="KW-0511">Multifunctional enzyme</keyword>
<comment type="caution">
    <text evidence="13">The sequence shown here is derived from an EMBL/GenBank/DDBJ whole genome shotgun (WGS) entry which is preliminary data.</text>
</comment>
<dbReference type="InterPro" id="IPR014032">
    <property type="entry name" value="Peptidase_A24A_bac"/>
</dbReference>
<keyword evidence="9" id="KW-0645">Protease</keyword>
<feature type="domain" description="Prepilin peptidase A24 N-terminal" evidence="12">
    <location>
        <begin position="71"/>
        <end position="151"/>
    </location>
</feature>